<dbReference type="RefSeq" id="XP_067925360.1">
    <property type="nucleotide sequence ID" value="XM_068062664.1"/>
</dbReference>
<dbReference type="EMBL" id="MIGC01001040">
    <property type="protein sequence ID" value="PHJ23685.1"/>
    <property type="molecule type" value="Genomic_DNA"/>
</dbReference>
<dbReference type="Proteomes" id="UP000221165">
    <property type="component" value="Unassembled WGS sequence"/>
</dbReference>
<feature type="compositionally biased region" description="Acidic residues" evidence="1">
    <location>
        <begin position="132"/>
        <end position="143"/>
    </location>
</feature>
<reference evidence="2 3" key="1">
    <citation type="journal article" date="2017" name="Int. J. Parasitol.">
        <title>The genome of the protozoan parasite Cystoisospora suis and a reverse vaccinology approach to identify vaccine candidates.</title>
        <authorList>
            <person name="Palmieri N."/>
            <person name="Shrestha A."/>
            <person name="Ruttkowski B."/>
            <person name="Beck T."/>
            <person name="Vogl C."/>
            <person name="Tomley F."/>
            <person name="Blake D.P."/>
            <person name="Joachim A."/>
        </authorList>
    </citation>
    <scope>NUCLEOTIDE SEQUENCE [LARGE SCALE GENOMIC DNA]</scope>
    <source>
        <strain evidence="2 3">Wien I</strain>
    </source>
</reference>
<dbReference type="GeneID" id="94425875"/>
<accession>A0A2C6L8Q0</accession>
<keyword evidence="3" id="KW-1185">Reference proteome</keyword>
<evidence type="ECO:0000256" key="1">
    <source>
        <dbReference type="SAM" id="MobiDB-lite"/>
    </source>
</evidence>
<evidence type="ECO:0000313" key="3">
    <source>
        <dbReference type="Proteomes" id="UP000221165"/>
    </source>
</evidence>
<feature type="compositionally biased region" description="Low complexity" evidence="1">
    <location>
        <begin position="158"/>
        <end position="188"/>
    </location>
</feature>
<sequence length="279" mass="31782">MRASATQAVRRWLAQQQSTLFFSVSSSSSTQRRDRKNSAVDADPLMNGGSKRGVTSSLKEEEEESSVCLRNERRGEKRENKKDAPEPLELSMNLVECLRGHRIPQSRQEGENLFHLLDRLCDYFCKLVDEEREEKEDEEEEEDERGRRLRELSPCVSPPSLTNTPTPNARQKPSLSSPSPSSLFSSSLNPTEDYVCPCTVYEREEEEEEGRRRTRSQWSYLGPSREALKKFFKSQTSRVKGHIALACLSQSQDVEGDLLIHWLKAGESHPPPAFLFSSS</sequence>
<feature type="region of interest" description="Disordered" evidence="1">
    <location>
        <begin position="132"/>
        <end position="188"/>
    </location>
</feature>
<feature type="region of interest" description="Disordered" evidence="1">
    <location>
        <begin position="23"/>
        <end position="87"/>
    </location>
</feature>
<comment type="caution">
    <text evidence="2">The sequence shown here is derived from an EMBL/GenBank/DDBJ whole genome shotgun (WGS) entry which is preliminary data.</text>
</comment>
<dbReference type="AlphaFoldDB" id="A0A2C6L8Q0"/>
<organism evidence="2 3">
    <name type="scientific">Cystoisospora suis</name>
    <dbReference type="NCBI Taxonomy" id="483139"/>
    <lineage>
        <taxon>Eukaryota</taxon>
        <taxon>Sar</taxon>
        <taxon>Alveolata</taxon>
        <taxon>Apicomplexa</taxon>
        <taxon>Conoidasida</taxon>
        <taxon>Coccidia</taxon>
        <taxon>Eucoccidiorida</taxon>
        <taxon>Eimeriorina</taxon>
        <taxon>Sarcocystidae</taxon>
        <taxon>Cystoisospora</taxon>
    </lineage>
</organism>
<feature type="compositionally biased region" description="Basic and acidic residues" evidence="1">
    <location>
        <begin position="70"/>
        <end position="85"/>
    </location>
</feature>
<evidence type="ECO:0000313" key="2">
    <source>
        <dbReference type="EMBL" id="PHJ23685.1"/>
    </source>
</evidence>
<gene>
    <name evidence="2" type="ORF">CSUI_002464</name>
</gene>
<protein>
    <submittedName>
        <fullName evidence="2">Uncharacterized protein</fullName>
    </submittedName>
</protein>
<proteinExistence type="predicted"/>
<dbReference type="VEuPathDB" id="ToxoDB:CSUI_002464"/>
<name>A0A2C6L8Q0_9APIC</name>